<feature type="compositionally biased region" description="Low complexity" evidence="1">
    <location>
        <begin position="1"/>
        <end position="16"/>
    </location>
</feature>
<feature type="region of interest" description="Disordered" evidence="1">
    <location>
        <begin position="1"/>
        <end position="60"/>
    </location>
</feature>
<reference evidence="3" key="1">
    <citation type="submission" date="2022-11" db="UniProtKB">
        <authorList>
            <consortium name="WormBaseParasite"/>
        </authorList>
    </citation>
    <scope>IDENTIFICATION</scope>
</reference>
<evidence type="ECO:0000256" key="1">
    <source>
        <dbReference type="SAM" id="MobiDB-lite"/>
    </source>
</evidence>
<sequence length="76" mass="8523">MSQKSLFSFFKKQSSQENKNPADQSVPGKVHSVDQSSPIPSAEKPKKRARIICSDSDEDGVVEEKAIECKKRKDEK</sequence>
<evidence type="ECO:0000313" key="3">
    <source>
        <dbReference type="WBParaSite" id="nRc.2.0.1.t01918-RA"/>
    </source>
</evidence>
<protein>
    <submittedName>
        <fullName evidence="3">Uncharacterized protein</fullName>
    </submittedName>
</protein>
<dbReference type="WBParaSite" id="nRc.2.0.1.t01918-RA">
    <property type="protein sequence ID" value="nRc.2.0.1.t01918-RA"/>
    <property type="gene ID" value="nRc.2.0.1.g01918"/>
</dbReference>
<keyword evidence="2" id="KW-1185">Reference proteome</keyword>
<dbReference type="Proteomes" id="UP000887565">
    <property type="component" value="Unplaced"/>
</dbReference>
<evidence type="ECO:0000313" key="2">
    <source>
        <dbReference type="Proteomes" id="UP000887565"/>
    </source>
</evidence>
<name>A0A915HIU2_ROMCU</name>
<organism evidence="2 3">
    <name type="scientific">Romanomermis culicivorax</name>
    <name type="common">Nematode worm</name>
    <dbReference type="NCBI Taxonomy" id="13658"/>
    <lineage>
        <taxon>Eukaryota</taxon>
        <taxon>Metazoa</taxon>
        <taxon>Ecdysozoa</taxon>
        <taxon>Nematoda</taxon>
        <taxon>Enoplea</taxon>
        <taxon>Dorylaimia</taxon>
        <taxon>Mermithida</taxon>
        <taxon>Mermithoidea</taxon>
        <taxon>Mermithidae</taxon>
        <taxon>Romanomermis</taxon>
    </lineage>
</organism>
<dbReference type="AlphaFoldDB" id="A0A915HIU2"/>
<proteinExistence type="predicted"/>
<accession>A0A915HIU2</accession>